<dbReference type="EMBL" id="JAFIRA010000023">
    <property type="protein sequence ID" value="MCJ2543236.1"/>
    <property type="molecule type" value="Genomic_DNA"/>
</dbReference>
<proteinExistence type="predicted"/>
<keyword evidence="2" id="KW-1185">Reference proteome</keyword>
<organism evidence="1 2">
    <name type="scientific">Thermostichus vulcanus str. 'Rupite'</name>
    <dbReference type="NCBI Taxonomy" id="2813851"/>
    <lineage>
        <taxon>Bacteria</taxon>
        <taxon>Bacillati</taxon>
        <taxon>Cyanobacteriota</taxon>
        <taxon>Cyanophyceae</taxon>
        <taxon>Thermostichales</taxon>
        <taxon>Thermostichaceae</taxon>
        <taxon>Thermostichus</taxon>
    </lineage>
</organism>
<sequence length="152" mass="16742">MSLMMAVLVGGWMSGQLLHQGNFVAAQSAFETVALPQLPVGVDQAVFNRPVARFDPNRPSELVIINRTGLPLEYGFTDPRRAVFEFPPEETLRLSNYRIPNCMAINTPMLAPVQYLVSVDPMNVITVEVRLVNDVSGDHCLDLQATGAIFVN</sequence>
<name>A0ABT0CBV7_THEVL</name>
<reference evidence="1" key="1">
    <citation type="submission" date="2021-02" db="EMBL/GenBank/DDBJ databases">
        <title>The CRISPR/cas machinery reduction and long-range gene transfer in the hot spring cyanobacterium Synechococcus.</title>
        <authorList>
            <person name="Dvorak P."/>
            <person name="Jahodarova E."/>
            <person name="Hasler P."/>
            <person name="Poulickova A."/>
        </authorList>
    </citation>
    <scope>NUCLEOTIDE SEQUENCE</scope>
    <source>
        <strain evidence="1">Rupite</strain>
    </source>
</reference>
<dbReference type="Proteomes" id="UP000830835">
    <property type="component" value="Unassembled WGS sequence"/>
</dbReference>
<accession>A0ABT0CBV7</accession>
<evidence type="ECO:0000313" key="1">
    <source>
        <dbReference type="EMBL" id="MCJ2543236.1"/>
    </source>
</evidence>
<gene>
    <name evidence="1" type="ORF">JX360_10005</name>
</gene>
<evidence type="ECO:0000313" key="2">
    <source>
        <dbReference type="Proteomes" id="UP000830835"/>
    </source>
</evidence>
<comment type="caution">
    <text evidence="1">The sequence shown here is derived from an EMBL/GenBank/DDBJ whole genome shotgun (WGS) entry which is preliminary data.</text>
</comment>
<protein>
    <submittedName>
        <fullName evidence="1">Uncharacterized protein</fullName>
    </submittedName>
</protein>